<dbReference type="STRING" id="6205.A0A0R3WMF4"/>
<evidence type="ECO:0000313" key="7">
    <source>
        <dbReference type="Proteomes" id="UP000274429"/>
    </source>
</evidence>
<dbReference type="WBParaSite" id="TTAC_0000194201-mRNA-1">
    <property type="protein sequence ID" value="TTAC_0000194201-mRNA-1"/>
    <property type="gene ID" value="TTAC_0000194201"/>
</dbReference>
<dbReference type="InterPro" id="IPR001680">
    <property type="entry name" value="WD40_rpt"/>
</dbReference>
<feature type="region of interest" description="Disordered" evidence="4">
    <location>
        <begin position="730"/>
        <end position="750"/>
    </location>
</feature>
<dbReference type="PANTHER" id="PTHR22838">
    <property type="entry name" value="WD REPEAT PROTEIN 26-RELATED"/>
    <property type="match status" value="1"/>
</dbReference>
<evidence type="ECO:0000256" key="3">
    <source>
        <dbReference type="PROSITE-ProRule" id="PRU00221"/>
    </source>
</evidence>
<feature type="compositionally biased region" description="Polar residues" evidence="4">
    <location>
        <begin position="736"/>
        <end position="750"/>
    </location>
</feature>
<dbReference type="AlphaFoldDB" id="A0A0R3WMF4"/>
<dbReference type="PANTHER" id="PTHR22838:SF0">
    <property type="entry name" value="WD REPEAT-CONTAINING PROTEIN 26"/>
    <property type="match status" value="1"/>
</dbReference>
<dbReference type="PROSITE" id="PS50897">
    <property type="entry name" value="CTLH"/>
    <property type="match status" value="1"/>
</dbReference>
<dbReference type="InterPro" id="IPR036322">
    <property type="entry name" value="WD40_repeat_dom_sf"/>
</dbReference>
<dbReference type="InterPro" id="IPR015943">
    <property type="entry name" value="WD40/YVTN_repeat-like_dom_sf"/>
</dbReference>
<dbReference type="InterPro" id="IPR051350">
    <property type="entry name" value="WD_repeat-ST_regulator"/>
</dbReference>
<protein>
    <submittedName>
        <fullName evidence="8">CTLH domain-containing protein</fullName>
    </submittedName>
</protein>
<feature type="region of interest" description="Disordered" evidence="4">
    <location>
        <begin position="538"/>
        <end position="557"/>
    </location>
</feature>
<evidence type="ECO:0000313" key="6">
    <source>
        <dbReference type="EMBL" id="VDM18669.1"/>
    </source>
</evidence>
<dbReference type="SMART" id="SM00668">
    <property type="entry name" value="CTLH"/>
    <property type="match status" value="1"/>
</dbReference>
<evidence type="ECO:0000256" key="4">
    <source>
        <dbReference type="SAM" id="MobiDB-lite"/>
    </source>
</evidence>
<proteinExistence type="predicted"/>
<evidence type="ECO:0000313" key="8">
    <source>
        <dbReference type="WBParaSite" id="TTAC_0000194201-mRNA-1"/>
    </source>
</evidence>
<gene>
    <name evidence="6" type="ORF">TTAC_LOCUS1929</name>
</gene>
<dbReference type="InterPro" id="IPR006595">
    <property type="entry name" value="CTLH_C"/>
</dbReference>
<dbReference type="SMART" id="SM00320">
    <property type="entry name" value="WD40"/>
    <property type="match status" value="5"/>
</dbReference>
<keyword evidence="1 3" id="KW-0853">WD repeat</keyword>
<feature type="compositionally biased region" description="Pro residues" evidence="4">
    <location>
        <begin position="544"/>
        <end position="556"/>
    </location>
</feature>
<dbReference type="GO" id="GO:0043161">
    <property type="term" value="P:proteasome-mediated ubiquitin-dependent protein catabolic process"/>
    <property type="evidence" value="ECO:0007669"/>
    <property type="project" value="TreeGrafter"/>
</dbReference>
<dbReference type="Pfam" id="PF00400">
    <property type="entry name" value="WD40"/>
    <property type="match status" value="1"/>
</dbReference>
<keyword evidence="2" id="KW-0677">Repeat</keyword>
<organism evidence="8">
    <name type="scientific">Hydatigena taeniaeformis</name>
    <name type="common">Feline tapeworm</name>
    <name type="synonym">Taenia taeniaeformis</name>
    <dbReference type="NCBI Taxonomy" id="6205"/>
    <lineage>
        <taxon>Eukaryota</taxon>
        <taxon>Metazoa</taxon>
        <taxon>Spiralia</taxon>
        <taxon>Lophotrochozoa</taxon>
        <taxon>Platyhelminthes</taxon>
        <taxon>Cestoda</taxon>
        <taxon>Eucestoda</taxon>
        <taxon>Cyclophyllidea</taxon>
        <taxon>Taeniidae</taxon>
        <taxon>Hydatigera</taxon>
    </lineage>
</organism>
<feature type="region of interest" description="Disordered" evidence="4">
    <location>
        <begin position="695"/>
        <end position="718"/>
    </location>
</feature>
<dbReference type="SUPFAM" id="SSF50978">
    <property type="entry name" value="WD40 repeat-like"/>
    <property type="match status" value="1"/>
</dbReference>
<sequence>MSFSKSQIIELPSTVKAGAVAEKLNGVTTKPLHMRDIEMVRLIGQYLCDKGYKYQVSYVILKLFSNAYKQLAKDSGIVLEPQPATDLRAAILSGDWNATEKAVEELAPTIDNSSNLAHIRFLLLEQQFLEFLEAEEVVSALSLLRYRITPLKPDQKRLQNLAQCLMCRTAEELRAQAGGWSGTNGGSRSALVDCIQRFMPAQTMLPPGRLETLITEAIRSQLTSCTFHTQPICWPDALASMSLLQPHACSIQDFPVFTVQKIEHRESELYFCVFSPDGNYLATGGKDANVDVWKVDSESHTIHSPRTIYTIEASINHICWSPDSKKLAVCCGLRPEPIMVFDVATRRQVCQKLEKTEDVYITAAFFADSRKLAFGGLKGGCFYIIDTEDDGKVLFTHEYCRVQCMVAIIPPPTPTAAMVAATLAAGFTPDAAMEMDPDTSLQSPSTAAAAALEQLFAPVDQLLIVDHMYRIRIFRFGYTTSGSGSDSGSVAAASAGRGNVLPQETDMWPATRGGSVAPIIVALQNALFSSRAGGRGSTVGVPLTPLPPPPPPPPAGTPGGVNVFPMRQTTSDSNFGVLGVGRQQTQPASTPGSVIGLAGDPRNLGSLAQQVVVQIQPSLTSPGFALQAINRDGSTSSVSSLVGPGPVGTGYTVESVPLSSFPASLAAATVMTSALPSIMQNYYWRSGSISTIPIPRGNASSGGSGSNSAGGNTSRTGTAAAVTMASGLQEADSDTAEVSTNTEAAVGTTQTASASNSASASISQGQVYSLLHQATLIKEMHPVQSIVLSPSCKRLLVGLNAKGIILWDLESHGIIQRFYGHHQVQQKLYYTFCGFNEDFIACGSENGFIHIWRVGSSQGSRPIHSSMAANSNETPVTGVHWNPAIPTMMASVNDDGEIRIWGPASNHDLTLKP</sequence>
<reference evidence="6 7" key="2">
    <citation type="submission" date="2018-11" db="EMBL/GenBank/DDBJ databases">
        <authorList>
            <consortium name="Pathogen Informatics"/>
        </authorList>
    </citation>
    <scope>NUCLEOTIDE SEQUENCE [LARGE SCALE GENOMIC DNA]</scope>
</reference>
<feature type="compositionally biased region" description="Low complexity" evidence="4">
    <location>
        <begin position="706"/>
        <end position="718"/>
    </location>
</feature>
<dbReference type="EMBL" id="UYWX01000613">
    <property type="protein sequence ID" value="VDM18669.1"/>
    <property type="molecule type" value="Genomic_DNA"/>
</dbReference>
<dbReference type="PROSITE" id="PS50082">
    <property type="entry name" value="WD_REPEATS_2"/>
    <property type="match status" value="2"/>
</dbReference>
<evidence type="ECO:0000259" key="5">
    <source>
        <dbReference type="PROSITE" id="PS50897"/>
    </source>
</evidence>
<feature type="repeat" description="WD" evidence="3">
    <location>
        <begin position="262"/>
        <end position="303"/>
    </location>
</feature>
<dbReference type="PROSITE" id="PS50294">
    <property type="entry name" value="WD_REPEATS_REGION"/>
    <property type="match status" value="1"/>
</dbReference>
<name>A0A0R3WMF4_HYDTA</name>
<dbReference type="Proteomes" id="UP000274429">
    <property type="component" value="Unassembled WGS sequence"/>
</dbReference>
<dbReference type="GO" id="GO:0034657">
    <property type="term" value="C:GID complex"/>
    <property type="evidence" value="ECO:0007669"/>
    <property type="project" value="TreeGrafter"/>
</dbReference>
<evidence type="ECO:0000256" key="2">
    <source>
        <dbReference type="ARBA" id="ARBA00022737"/>
    </source>
</evidence>
<feature type="repeat" description="WD" evidence="3">
    <location>
        <begin position="869"/>
        <end position="901"/>
    </location>
</feature>
<feature type="domain" description="CTLH" evidence="5">
    <location>
        <begin position="87"/>
        <end position="139"/>
    </location>
</feature>
<dbReference type="OrthoDB" id="972532at2759"/>
<evidence type="ECO:0000256" key="1">
    <source>
        <dbReference type="ARBA" id="ARBA00022574"/>
    </source>
</evidence>
<accession>A0A0R3WMF4</accession>
<keyword evidence="7" id="KW-1185">Reference proteome</keyword>
<dbReference type="Gene3D" id="2.130.10.10">
    <property type="entry name" value="YVTN repeat-like/Quinoprotein amine dehydrogenase"/>
    <property type="match status" value="2"/>
</dbReference>
<reference evidence="8" key="1">
    <citation type="submission" date="2017-02" db="UniProtKB">
        <authorList>
            <consortium name="WormBaseParasite"/>
        </authorList>
    </citation>
    <scope>IDENTIFICATION</scope>
</reference>